<organism evidence="2 3">
    <name type="scientific">Chelativorans salis</name>
    <dbReference type="NCBI Taxonomy" id="2978478"/>
    <lineage>
        <taxon>Bacteria</taxon>
        <taxon>Pseudomonadati</taxon>
        <taxon>Pseudomonadota</taxon>
        <taxon>Alphaproteobacteria</taxon>
        <taxon>Hyphomicrobiales</taxon>
        <taxon>Phyllobacteriaceae</taxon>
        <taxon>Chelativorans</taxon>
    </lineage>
</organism>
<keyword evidence="1" id="KW-0472">Membrane</keyword>
<reference evidence="2 3" key="1">
    <citation type="submission" date="2022-09" db="EMBL/GenBank/DDBJ databases">
        <title>Chelativorans salina sp. nov., a novel slightly halophilic bacterium isolated from a saline lake sediment enrichment.</title>
        <authorList>
            <person name="Gao L."/>
            <person name="Fang B.-Z."/>
            <person name="Li W.-J."/>
        </authorList>
    </citation>
    <scope>NUCLEOTIDE SEQUENCE [LARGE SCALE GENOMIC DNA]</scope>
    <source>
        <strain evidence="2 3">EGI FJ00035</strain>
    </source>
</reference>
<evidence type="ECO:0000313" key="3">
    <source>
        <dbReference type="Proteomes" id="UP001320831"/>
    </source>
</evidence>
<comment type="caution">
    <text evidence="2">The sequence shown here is derived from an EMBL/GenBank/DDBJ whole genome shotgun (WGS) entry which is preliminary data.</text>
</comment>
<accession>A0ABT2LHF5</accession>
<name>A0ABT2LHF5_9HYPH</name>
<feature type="transmembrane region" description="Helical" evidence="1">
    <location>
        <begin position="53"/>
        <end position="75"/>
    </location>
</feature>
<dbReference type="RefSeq" id="WP_260900334.1">
    <property type="nucleotide sequence ID" value="NZ_JAOCZP010000001.1"/>
</dbReference>
<keyword evidence="3" id="KW-1185">Reference proteome</keyword>
<evidence type="ECO:0000256" key="1">
    <source>
        <dbReference type="SAM" id="Phobius"/>
    </source>
</evidence>
<evidence type="ECO:0008006" key="4">
    <source>
        <dbReference type="Google" id="ProtNLM"/>
    </source>
</evidence>
<keyword evidence="1" id="KW-1133">Transmembrane helix</keyword>
<protein>
    <recommendedName>
        <fullName evidence="4">Transmembrane protein</fullName>
    </recommendedName>
</protein>
<dbReference type="EMBL" id="JAOCZP010000001">
    <property type="protein sequence ID" value="MCT7373986.1"/>
    <property type="molecule type" value="Genomic_DNA"/>
</dbReference>
<gene>
    <name evidence="2" type="ORF">N5A92_02890</name>
</gene>
<feature type="transmembrane region" description="Helical" evidence="1">
    <location>
        <begin position="20"/>
        <end position="41"/>
    </location>
</feature>
<proteinExistence type="predicted"/>
<feature type="transmembrane region" description="Helical" evidence="1">
    <location>
        <begin position="101"/>
        <end position="125"/>
    </location>
</feature>
<sequence>MNRHDDFFPLGPKPSTTGTIFYLLFGPLLWAGQLTVAYGGHTLACVRGSSPELADAIVIVVTALALVALTGFLIWQDRCARALGQPALPARDRATDSMARLLVVLSLPAVLWGGATVGLVAACVAGR</sequence>
<dbReference type="Proteomes" id="UP001320831">
    <property type="component" value="Unassembled WGS sequence"/>
</dbReference>
<keyword evidence="1" id="KW-0812">Transmembrane</keyword>
<evidence type="ECO:0000313" key="2">
    <source>
        <dbReference type="EMBL" id="MCT7373986.1"/>
    </source>
</evidence>